<accession>A0AA41Q6X6</accession>
<feature type="region of interest" description="Disordered" evidence="2">
    <location>
        <begin position="503"/>
        <end position="526"/>
    </location>
</feature>
<evidence type="ECO:0000259" key="4">
    <source>
        <dbReference type="Pfam" id="PF03816"/>
    </source>
</evidence>
<dbReference type="Pfam" id="PF03816">
    <property type="entry name" value="LytR_cpsA_psr"/>
    <property type="match status" value="1"/>
</dbReference>
<dbReference type="EMBL" id="JAKFHA010000037">
    <property type="protein sequence ID" value="MCF2532683.1"/>
    <property type="molecule type" value="Genomic_DNA"/>
</dbReference>
<keyword evidence="3" id="KW-1133">Transmembrane helix</keyword>
<evidence type="ECO:0000259" key="5">
    <source>
        <dbReference type="Pfam" id="PF13399"/>
    </source>
</evidence>
<feature type="region of interest" description="Disordered" evidence="2">
    <location>
        <begin position="566"/>
        <end position="622"/>
    </location>
</feature>
<evidence type="ECO:0000256" key="1">
    <source>
        <dbReference type="ARBA" id="ARBA00006068"/>
    </source>
</evidence>
<comment type="caution">
    <text evidence="6">The sequence shown here is derived from an EMBL/GenBank/DDBJ whole genome shotgun (WGS) entry which is preliminary data.</text>
</comment>
<dbReference type="PANTHER" id="PTHR33392:SF6">
    <property type="entry name" value="POLYISOPRENYL-TEICHOIC ACID--PEPTIDOGLYCAN TEICHOIC ACID TRANSFERASE TAGU"/>
    <property type="match status" value="1"/>
</dbReference>
<keyword evidence="7" id="KW-1185">Reference proteome</keyword>
<proteinExistence type="inferred from homology"/>
<dbReference type="AlphaFoldDB" id="A0AA41Q6X6"/>
<evidence type="ECO:0000256" key="3">
    <source>
        <dbReference type="SAM" id="Phobius"/>
    </source>
</evidence>
<sequence>MASGHRRPQGPYDPQHDQQRVPQQRDGGLGALDDADIADMWVMDPDTGSYRLRTPDETAAGAAAQEPDRDAYYGDDDPEDESAYASEPEPESEPVRSPGRRATRTAPPPRSKAKRRLKRTAISLGLILLVLAGSLYGYYEYLNSRIQTDKHSADPDRVAPAEKDEKGRKQMNILLIGSDSRIGEGNTKYGLKGQEGHADTTLLLHLSADRSNATVVSIPRDTMVYQPPCLYDGGKKTQPARELVMFNESLLKPGGPPCTVATVERMLRVQIDHWLMIEFNGVKEMTKAVGGVPLNFCRRMHDPVDKEGGTGLDVGPGVATLEGESALQFLRARHVYPAESDLARIEGQKKFMMALAREIKTSATWKDPAALFKIAQAATGNIKVDEGLNRLEKLVDLGQEIKKVPEKRMAFTTLPYEPYPANTNRVQPKQPQANNLWAAIRGDVAFTKGDPTAPAQPIASNEPPAQTEPPPPTVDPATMTVSVRNTTNVPKAQAVATQLSAAGYKAKPDQAKSATVRANSSVVYPKGKQDAARQLAAAVGIPVTALEEAASATATTFEVVIGLDFPGLNDPAPAKTPTRSGKPGTGAPASQPPQQPPASQAPKPPTAEELQQNTADDKSCVG</sequence>
<dbReference type="InterPro" id="IPR004474">
    <property type="entry name" value="LytR_CpsA_psr"/>
</dbReference>
<evidence type="ECO:0000256" key="2">
    <source>
        <dbReference type="SAM" id="MobiDB-lite"/>
    </source>
</evidence>
<feature type="transmembrane region" description="Helical" evidence="3">
    <location>
        <begin position="120"/>
        <end position="139"/>
    </location>
</feature>
<feature type="domain" description="LytR/CpsA/Psr regulator C-terminal" evidence="5">
    <location>
        <begin position="479"/>
        <end position="565"/>
    </location>
</feature>
<evidence type="ECO:0000313" key="7">
    <source>
        <dbReference type="Proteomes" id="UP001165378"/>
    </source>
</evidence>
<dbReference type="InterPro" id="IPR050922">
    <property type="entry name" value="LytR/CpsA/Psr_CW_biosynth"/>
</dbReference>
<dbReference type="PANTHER" id="PTHR33392">
    <property type="entry name" value="POLYISOPRENYL-TEICHOIC ACID--PEPTIDOGLYCAN TEICHOIC ACID TRANSFERASE TAGU"/>
    <property type="match status" value="1"/>
</dbReference>
<name>A0AA41Q6X6_9ACTN</name>
<dbReference type="InterPro" id="IPR027381">
    <property type="entry name" value="LytR/CpsA/Psr_C"/>
</dbReference>
<organism evidence="6 7">
    <name type="scientific">Yinghuangia soli</name>
    <dbReference type="NCBI Taxonomy" id="2908204"/>
    <lineage>
        <taxon>Bacteria</taxon>
        <taxon>Bacillati</taxon>
        <taxon>Actinomycetota</taxon>
        <taxon>Actinomycetes</taxon>
        <taxon>Kitasatosporales</taxon>
        <taxon>Streptomycetaceae</taxon>
        <taxon>Yinghuangia</taxon>
    </lineage>
</organism>
<feature type="region of interest" description="Disordered" evidence="2">
    <location>
        <begin position="1"/>
        <end position="116"/>
    </location>
</feature>
<reference evidence="6" key="1">
    <citation type="submission" date="2022-01" db="EMBL/GenBank/DDBJ databases">
        <title>Genome-Based Taxonomic Classification of the Phylum Actinobacteria.</title>
        <authorList>
            <person name="Gao Y."/>
        </authorList>
    </citation>
    <scope>NUCLEOTIDE SEQUENCE</scope>
    <source>
        <strain evidence="6">KLBMP 8922</strain>
    </source>
</reference>
<gene>
    <name evidence="6" type="ORF">LZ495_36495</name>
</gene>
<dbReference type="Proteomes" id="UP001165378">
    <property type="component" value="Unassembled WGS sequence"/>
</dbReference>
<feature type="region of interest" description="Disordered" evidence="2">
    <location>
        <begin position="446"/>
        <end position="478"/>
    </location>
</feature>
<dbReference type="RefSeq" id="WP_235057456.1">
    <property type="nucleotide sequence ID" value="NZ_JAKFHA010000037.1"/>
</dbReference>
<comment type="similarity">
    <text evidence="1">Belongs to the LytR/CpsA/Psr (LCP) family.</text>
</comment>
<feature type="compositionally biased region" description="Polar residues" evidence="2">
    <location>
        <begin position="512"/>
        <end position="522"/>
    </location>
</feature>
<protein>
    <submittedName>
        <fullName evidence="6">LCP family protein</fullName>
    </submittedName>
</protein>
<dbReference type="NCBIfam" id="TIGR00350">
    <property type="entry name" value="lytR_cpsA_psr"/>
    <property type="match status" value="1"/>
</dbReference>
<dbReference type="Pfam" id="PF13399">
    <property type="entry name" value="LytR_C"/>
    <property type="match status" value="1"/>
</dbReference>
<dbReference type="Gene3D" id="3.40.630.190">
    <property type="entry name" value="LCP protein"/>
    <property type="match status" value="1"/>
</dbReference>
<keyword evidence="3" id="KW-0812">Transmembrane</keyword>
<feature type="domain" description="Cell envelope-related transcriptional attenuator" evidence="4">
    <location>
        <begin position="197"/>
        <end position="360"/>
    </location>
</feature>
<evidence type="ECO:0000313" key="6">
    <source>
        <dbReference type="EMBL" id="MCF2532683.1"/>
    </source>
</evidence>
<dbReference type="Gene3D" id="3.30.70.2390">
    <property type="match status" value="1"/>
</dbReference>
<keyword evidence="3" id="KW-0472">Membrane</keyword>
<feature type="compositionally biased region" description="Acidic residues" evidence="2">
    <location>
        <begin position="73"/>
        <end position="92"/>
    </location>
</feature>